<dbReference type="InterPro" id="IPR013126">
    <property type="entry name" value="Hsp_70_fam"/>
</dbReference>
<dbReference type="EMBL" id="CABVLU010000005">
    <property type="protein sequence ID" value="VVT58827.1"/>
    <property type="molecule type" value="Genomic_DNA"/>
</dbReference>
<keyword evidence="1 3" id="KW-0547">Nucleotide-binding</keyword>
<dbReference type="GeneID" id="43585215"/>
<keyword evidence="2 3" id="KW-0067">ATP-binding</keyword>
<dbReference type="InterPro" id="IPR043129">
    <property type="entry name" value="ATPase_NBD"/>
</dbReference>
<gene>
    <name evidence="4" type="ORF">SAPINGB_P006404</name>
</gene>
<dbReference type="PROSITE" id="PS00297">
    <property type="entry name" value="HSP70_1"/>
    <property type="match status" value="1"/>
</dbReference>
<evidence type="ECO:0000313" key="5">
    <source>
        <dbReference type="Proteomes" id="UP000398389"/>
    </source>
</evidence>
<keyword evidence="5" id="KW-1185">Reference proteome</keyword>
<reference evidence="4 5" key="1">
    <citation type="submission" date="2019-09" db="EMBL/GenBank/DDBJ databases">
        <authorList>
            <person name="Brejova B."/>
        </authorList>
    </citation>
    <scope>NUCLEOTIDE SEQUENCE [LARGE SCALE GENOMIC DNA]</scope>
</reference>
<dbReference type="PRINTS" id="PR00301">
    <property type="entry name" value="HEATSHOCK70"/>
</dbReference>
<dbReference type="PANTHER" id="PTHR19375">
    <property type="entry name" value="HEAT SHOCK PROTEIN 70KDA"/>
    <property type="match status" value="1"/>
</dbReference>
<evidence type="ECO:0000313" key="4">
    <source>
        <dbReference type="EMBL" id="VVT58827.1"/>
    </source>
</evidence>
<dbReference type="GO" id="GO:0005524">
    <property type="term" value="F:ATP binding"/>
    <property type="evidence" value="ECO:0007669"/>
    <property type="project" value="UniProtKB-KW"/>
</dbReference>
<dbReference type="Pfam" id="PF00012">
    <property type="entry name" value="HSP70"/>
    <property type="match status" value="1"/>
</dbReference>
<dbReference type="Gene3D" id="3.30.30.30">
    <property type="match status" value="1"/>
</dbReference>
<dbReference type="Gene3D" id="3.30.420.40">
    <property type="match status" value="2"/>
</dbReference>
<evidence type="ECO:0000256" key="2">
    <source>
        <dbReference type="ARBA" id="ARBA00022840"/>
    </source>
</evidence>
<dbReference type="SUPFAM" id="SSF53067">
    <property type="entry name" value="Actin-like ATPase domain"/>
    <property type="match status" value="2"/>
</dbReference>
<dbReference type="PROSITE" id="PS00329">
    <property type="entry name" value="HSP70_2"/>
    <property type="match status" value="1"/>
</dbReference>
<proteinExistence type="inferred from homology"/>
<dbReference type="OrthoDB" id="2401965at2759"/>
<evidence type="ECO:0000256" key="1">
    <source>
        <dbReference type="ARBA" id="ARBA00022741"/>
    </source>
</evidence>
<name>A0A5E8C5P3_9ASCO</name>
<dbReference type="GO" id="GO:0140662">
    <property type="term" value="F:ATP-dependent protein folding chaperone"/>
    <property type="evidence" value="ECO:0007669"/>
    <property type="project" value="InterPro"/>
</dbReference>
<dbReference type="CDD" id="cd24028">
    <property type="entry name" value="ASKHA_NBD_HSP70_HSPA1-like"/>
    <property type="match status" value="1"/>
</dbReference>
<dbReference type="Gene3D" id="3.90.640.10">
    <property type="entry name" value="Actin, Chain A, domain 4"/>
    <property type="match status" value="1"/>
</dbReference>
<sequence>MSESAAVGIDLGTTCSSIAYLKKNGVTIIANNNQSYYTPSTVYFGDDEIRVGEEIKDIHDFTPHKLIFNAKRLIGRKFDDFETRRFRESLANTYNIVNYNNRPGIQVPLNNKQLKLEPEVISCLVLKELRRLGSNHLGKDVTKAVITVPAYFNDSQRQGTIDAARLAGLEVLRIINEPTAAAIAYADGNLGDSDEKVNLLVFDLGGGTFDVTILSVERNKYQVLATGGNTFLGGEDFDNRLVNHFITQLRNENNFNFASIDDETTFVLRLRIVAKLLKVQLTTRQEATNILERGPKGKSVRLSITRAQYENLCRDLFQLTLDTVDQVLKDSGLGKNSEINHVVLAGGSSRTPYIKTLLENRFPGSVNQDINPEEAVVTGAALLAARLGNLRTAQRKPNFELIDVTPLSLGFEDAQDEMHRVIGRNSALPANGKALVATSHNNQTVVDFPIYQGEDSIARNNHLLQNFRVEGIPPRPVGSVRITITFDIDLNGVLHVRAHDLQNNWQHELRIAPWNQTYSIEANGENRNRLRYLGLVD</sequence>
<dbReference type="AlphaFoldDB" id="A0A5E8C5P3"/>
<organism evidence="4 5">
    <name type="scientific">Magnusiomyces paraingens</name>
    <dbReference type="NCBI Taxonomy" id="2606893"/>
    <lineage>
        <taxon>Eukaryota</taxon>
        <taxon>Fungi</taxon>
        <taxon>Dikarya</taxon>
        <taxon>Ascomycota</taxon>
        <taxon>Saccharomycotina</taxon>
        <taxon>Dipodascomycetes</taxon>
        <taxon>Dipodascales</taxon>
        <taxon>Dipodascaceae</taxon>
        <taxon>Magnusiomyces</taxon>
    </lineage>
</organism>
<dbReference type="InterPro" id="IPR018181">
    <property type="entry name" value="Heat_shock_70_CS"/>
</dbReference>
<comment type="similarity">
    <text evidence="3">Belongs to the heat shock protein 70 family.</text>
</comment>
<protein>
    <submittedName>
        <fullName evidence="4">Uncharacterized protein</fullName>
    </submittedName>
</protein>
<dbReference type="Gene3D" id="2.60.34.10">
    <property type="entry name" value="Substrate Binding Domain Of DNAk, Chain A, domain 1"/>
    <property type="match status" value="1"/>
</dbReference>
<evidence type="ECO:0000256" key="3">
    <source>
        <dbReference type="RuleBase" id="RU003322"/>
    </source>
</evidence>
<dbReference type="RefSeq" id="XP_031857006.1">
    <property type="nucleotide sequence ID" value="XM_032001115.1"/>
</dbReference>
<dbReference type="FunFam" id="3.90.640.10:FF:000003">
    <property type="entry name" value="Molecular chaperone DnaK"/>
    <property type="match status" value="1"/>
</dbReference>
<dbReference type="InterPro" id="IPR029047">
    <property type="entry name" value="HSP70_peptide-bd_sf"/>
</dbReference>
<dbReference type="SUPFAM" id="SSF100920">
    <property type="entry name" value="Heat shock protein 70kD (HSP70), peptide-binding domain"/>
    <property type="match status" value="1"/>
</dbReference>
<dbReference type="Proteomes" id="UP000398389">
    <property type="component" value="Unassembled WGS sequence"/>
</dbReference>
<accession>A0A5E8C5P3</accession>